<dbReference type="EMBL" id="HBGS01029918">
    <property type="protein sequence ID" value="CAD9427719.1"/>
    <property type="molecule type" value="Transcribed_RNA"/>
</dbReference>
<reference evidence="1" key="1">
    <citation type="submission" date="2021-01" db="EMBL/GenBank/DDBJ databases">
        <authorList>
            <person name="Corre E."/>
            <person name="Pelletier E."/>
            <person name="Niang G."/>
            <person name="Scheremetjew M."/>
            <person name="Finn R."/>
            <person name="Kale V."/>
            <person name="Holt S."/>
            <person name="Cochrane G."/>
            <person name="Meng A."/>
            <person name="Brown T."/>
            <person name="Cohen L."/>
        </authorList>
    </citation>
    <scope>NUCLEOTIDE SEQUENCE</scope>
    <source>
        <strain evidence="1">CCMP1381</strain>
    </source>
</reference>
<evidence type="ECO:0000313" key="1">
    <source>
        <dbReference type="EMBL" id="CAD9427719.1"/>
    </source>
</evidence>
<name>A0A7S2CM41_9STRA</name>
<organism evidence="1">
    <name type="scientific">Octactis speculum</name>
    <dbReference type="NCBI Taxonomy" id="3111310"/>
    <lineage>
        <taxon>Eukaryota</taxon>
        <taxon>Sar</taxon>
        <taxon>Stramenopiles</taxon>
        <taxon>Ochrophyta</taxon>
        <taxon>Dictyochophyceae</taxon>
        <taxon>Dictyochales</taxon>
        <taxon>Dictyochaceae</taxon>
        <taxon>Octactis</taxon>
    </lineage>
</organism>
<gene>
    <name evidence="1" type="ORF">DSPE1174_LOCUS15235</name>
</gene>
<proteinExistence type="predicted"/>
<accession>A0A7S2CM41</accession>
<protein>
    <submittedName>
        <fullName evidence="1">Uncharacterized protein</fullName>
    </submittedName>
</protein>
<dbReference type="AlphaFoldDB" id="A0A7S2CM41"/>
<sequence length="137" mass="15263">MEAVETVTLSYGDAKTGKHGHFRRVLAYLEGLTNRGIFWLDYTPSKDNPNDILTKSVSPADQYYRMRDIINGSNPVLCISPKVKEFCRVTSMGVVSVEIPSSFNCRSLSVRGTCFEFPSCIGSVREMHITEELFSGG</sequence>